<sequence>MNDKIRIGIVGYGNLGKGARLAIVQNPDMELIAIFTRRNVDSIHVEDKQVKVLNIHMAEEYVDLIDVMLLCGGSAVDLPIQGPYFASMYNTVDSYDNHGNISEYFRDMDKASKLKGKTSTICIGWDPGLFSMNRILFESILPKGESYTFWGPGLSQGHSDAIRRVVGVKDGVQYTIPIKDALEAIRRGKTPQLTTGEKHIRKCYVVEEEGADKDKILKEIKSMPNYFLDYDTEVIFISEKELKENHSQMLHGGFVIRCGSTGREYDNNHLMEFSLKLDNNPEFTSSILLAYARATYKLNKEGHVGAKTVFDIPLKYLSNRTSVDLCKSLL</sequence>
<evidence type="ECO:0000256" key="13">
    <source>
        <dbReference type="PIRSR" id="PIRSR025648-1"/>
    </source>
</evidence>
<keyword evidence="10 12" id="KW-0457">Lysine biosynthesis</keyword>
<dbReference type="CDD" id="cd02270">
    <property type="entry name" value="meso-DAPDH_N"/>
    <property type="match status" value="1"/>
</dbReference>
<comment type="catalytic activity">
    <reaction evidence="11 12">
        <text>meso-2,6-diaminopimelate + NADP(+) + H2O = (S)-2-amino-6-oxoheptanedioate + NH4(+) + NADPH + H(+)</text>
        <dbReference type="Rhea" id="RHEA:13561"/>
        <dbReference type="ChEBI" id="CHEBI:15377"/>
        <dbReference type="ChEBI" id="CHEBI:15378"/>
        <dbReference type="ChEBI" id="CHEBI:28938"/>
        <dbReference type="ChEBI" id="CHEBI:57783"/>
        <dbReference type="ChEBI" id="CHEBI:57791"/>
        <dbReference type="ChEBI" id="CHEBI:58349"/>
        <dbReference type="ChEBI" id="CHEBI:58556"/>
        <dbReference type="EC" id="1.4.1.16"/>
    </reaction>
</comment>
<evidence type="ECO:0000256" key="5">
    <source>
        <dbReference type="ARBA" id="ARBA00021654"/>
    </source>
</evidence>
<keyword evidence="9 12" id="KW-0560">Oxidoreductase</keyword>
<dbReference type="RefSeq" id="WP_091728937.1">
    <property type="nucleotide sequence ID" value="NZ_FNQE01000012.1"/>
</dbReference>
<dbReference type="Gene3D" id="3.40.50.720">
    <property type="entry name" value="NAD(P)-binding Rossmann-like Domain"/>
    <property type="match status" value="1"/>
</dbReference>
<keyword evidence="16" id="KW-1185">Reference proteome</keyword>
<evidence type="ECO:0000313" key="15">
    <source>
        <dbReference type="EMBL" id="SDY95172.1"/>
    </source>
</evidence>
<feature type="binding site" evidence="13">
    <location>
        <position position="150"/>
    </location>
    <ligand>
        <name>substrate</name>
    </ligand>
</feature>
<evidence type="ECO:0000256" key="4">
    <source>
        <dbReference type="ARBA" id="ARBA00012080"/>
    </source>
</evidence>
<gene>
    <name evidence="15" type="ORF">SAMN05660462_01340</name>
</gene>
<name>A0A1H3P240_9FIRM</name>
<comment type="subunit">
    <text evidence="3 12">Homodimer.</text>
</comment>
<dbReference type="AlphaFoldDB" id="A0A1H3P240"/>
<keyword evidence="6 12" id="KW-0028">Amino-acid biosynthesis</keyword>
<dbReference type="InterPro" id="IPR032094">
    <property type="entry name" value="Meso-DAP_DH_C"/>
</dbReference>
<comment type="similarity">
    <text evidence="2 12">Belongs to the diaminopimelate dehydrogenase family.</text>
</comment>
<evidence type="ECO:0000256" key="2">
    <source>
        <dbReference type="ARBA" id="ARBA00007442"/>
    </source>
</evidence>
<dbReference type="Gene3D" id="3.30.360.10">
    <property type="entry name" value="Dihydrodipicolinate Reductase, domain 2"/>
    <property type="match status" value="1"/>
</dbReference>
<keyword evidence="13" id="KW-0547">Nucleotide-binding</keyword>
<keyword evidence="7 12" id="KW-0521">NADP</keyword>
<feature type="binding site" evidence="13">
    <location>
        <position position="201"/>
    </location>
    <ligand>
        <name>substrate</name>
    </ligand>
</feature>
<evidence type="ECO:0000256" key="12">
    <source>
        <dbReference type="PIRNR" id="PIRNR025648"/>
    </source>
</evidence>
<keyword evidence="8 12" id="KW-0220">Diaminopimelate biosynthesis</keyword>
<evidence type="ECO:0000256" key="7">
    <source>
        <dbReference type="ARBA" id="ARBA00022857"/>
    </source>
</evidence>
<reference evidence="15 16" key="1">
    <citation type="submission" date="2016-10" db="EMBL/GenBank/DDBJ databases">
        <authorList>
            <person name="de Groot N.N."/>
        </authorList>
    </citation>
    <scope>NUCLEOTIDE SEQUENCE [LARGE SCALE GENOMIC DNA]</scope>
    <source>
        <strain evidence="15 16">DSM 21650</strain>
    </source>
</reference>
<dbReference type="OrthoDB" id="9779394at2"/>
<comment type="pathway">
    <text evidence="1 12">Amino-acid biosynthesis; L-lysine biosynthesis via DAP pathway; DL-2,6-diaminopimelate from (S)-tetrahydrodipicolinate: step 1/1.</text>
</comment>
<dbReference type="EC" id="1.4.1.16" evidence="4 12"/>
<dbReference type="NCBIfam" id="TIGR01921">
    <property type="entry name" value="DAP-DH"/>
    <property type="match status" value="1"/>
</dbReference>
<dbReference type="GO" id="GO:0000166">
    <property type="term" value="F:nucleotide binding"/>
    <property type="evidence" value="ECO:0007669"/>
    <property type="project" value="UniProtKB-KW"/>
</dbReference>
<dbReference type="UniPathway" id="UPA00034">
    <property type="reaction ID" value="UER00026"/>
</dbReference>
<evidence type="ECO:0000313" key="16">
    <source>
        <dbReference type="Proteomes" id="UP000198625"/>
    </source>
</evidence>
<feature type="binding site" evidence="13">
    <location>
        <position position="280"/>
    </location>
    <ligand>
        <name>substrate</name>
    </ligand>
</feature>
<dbReference type="InterPro" id="IPR010190">
    <property type="entry name" value="Diaminopimelate_DH_Ddh"/>
</dbReference>
<evidence type="ECO:0000259" key="14">
    <source>
        <dbReference type="Pfam" id="PF16654"/>
    </source>
</evidence>
<proteinExistence type="inferred from homology"/>
<evidence type="ECO:0000256" key="6">
    <source>
        <dbReference type="ARBA" id="ARBA00022605"/>
    </source>
</evidence>
<dbReference type="GO" id="GO:0009089">
    <property type="term" value="P:lysine biosynthetic process via diaminopimelate"/>
    <property type="evidence" value="ECO:0007669"/>
    <property type="project" value="UniProtKB-UniRule"/>
</dbReference>
<feature type="binding site" evidence="13">
    <location>
        <begin position="12"/>
        <end position="15"/>
    </location>
    <ligand>
        <name>NADP(+)</name>
        <dbReference type="ChEBI" id="CHEBI:58349"/>
    </ligand>
</feature>
<feature type="binding site" evidence="13">
    <location>
        <position position="251"/>
    </location>
    <ligand>
        <name>substrate</name>
    </ligand>
</feature>
<dbReference type="GO" id="GO:0019877">
    <property type="term" value="P:diaminopimelate biosynthetic process"/>
    <property type="evidence" value="ECO:0007669"/>
    <property type="project" value="UniProtKB-UniRule"/>
</dbReference>
<organism evidence="15 16">
    <name type="scientific">Proteiniborus ethanoligenes</name>
    <dbReference type="NCBI Taxonomy" id="415015"/>
    <lineage>
        <taxon>Bacteria</taxon>
        <taxon>Bacillati</taxon>
        <taxon>Bacillota</taxon>
        <taxon>Clostridia</taxon>
        <taxon>Eubacteriales</taxon>
        <taxon>Proteiniborus</taxon>
    </lineage>
</organism>
<dbReference type="InterPro" id="IPR036291">
    <property type="entry name" value="NAD(P)-bd_dom_sf"/>
</dbReference>
<dbReference type="SUPFAM" id="SSF51735">
    <property type="entry name" value="NAD(P)-binding Rossmann-fold domains"/>
    <property type="match status" value="1"/>
</dbReference>
<dbReference type="SUPFAM" id="SSF55347">
    <property type="entry name" value="Glyceraldehyde-3-phosphate dehydrogenase-like, C-terminal domain"/>
    <property type="match status" value="1"/>
</dbReference>
<dbReference type="Pfam" id="PF16654">
    <property type="entry name" value="DAPDH_C"/>
    <property type="match status" value="1"/>
</dbReference>
<feature type="binding site" evidence="13">
    <location>
        <begin position="36"/>
        <end position="38"/>
    </location>
    <ligand>
        <name>NADP(+)</name>
        <dbReference type="ChEBI" id="CHEBI:58349"/>
    </ligand>
</feature>
<dbReference type="PIRSF" id="PIRSF025648">
    <property type="entry name" value="DDH"/>
    <property type="match status" value="1"/>
</dbReference>
<evidence type="ECO:0000256" key="9">
    <source>
        <dbReference type="ARBA" id="ARBA00023002"/>
    </source>
</evidence>
<evidence type="ECO:0000256" key="11">
    <source>
        <dbReference type="ARBA" id="ARBA00052023"/>
    </source>
</evidence>
<dbReference type="GO" id="GO:0047850">
    <property type="term" value="F:diaminopimelate dehydrogenase activity"/>
    <property type="evidence" value="ECO:0007669"/>
    <property type="project" value="UniProtKB-UniRule"/>
</dbReference>
<feature type="binding site" evidence="13">
    <location>
        <begin position="71"/>
        <end position="74"/>
    </location>
    <ligand>
        <name>NADP(+)</name>
        <dbReference type="ChEBI" id="CHEBI:58349"/>
    </ligand>
</feature>
<accession>A0A1H3P240</accession>
<evidence type="ECO:0000256" key="8">
    <source>
        <dbReference type="ARBA" id="ARBA00022915"/>
    </source>
</evidence>
<protein>
    <recommendedName>
        <fullName evidence="5 12">Meso-diaminopimelate D-dehydrogenase</fullName>
        <shortName evidence="12">DAPDH</shortName>
        <shortName evidence="12">Meso-DAP dehydrogenase</shortName>
        <ecNumber evidence="4 12">1.4.1.16</ecNumber>
    </recommendedName>
</protein>
<feature type="binding site" evidence="13">
    <location>
        <begin position="94"/>
        <end position="96"/>
    </location>
    <ligand>
        <name>NADP(+)</name>
        <dbReference type="ChEBI" id="CHEBI:58349"/>
    </ligand>
</feature>
<feature type="binding site" evidence="13">
    <location>
        <position position="175"/>
    </location>
    <ligand>
        <name>substrate</name>
    </ligand>
</feature>
<dbReference type="Proteomes" id="UP000198625">
    <property type="component" value="Unassembled WGS sequence"/>
</dbReference>
<evidence type="ECO:0000256" key="1">
    <source>
        <dbReference type="ARBA" id="ARBA00004896"/>
    </source>
</evidence>
<comment type="function">
    <text evidence="12">Catalyzes the reversible NADPH-dependent reductive amination of L-2-amino-6-oxopimelate, the acyclic form of L-tetrahydrodipicolinate, to generate the meso compound, D,L-2,6-diaminopimelate.</text>
</comment>
<dbReference type="STRING" id="415015.SAMN05660462_01340"/>
<evidence type="ECO:0000256" key="10">
    <source>
        <dbReference type="ARBA" id="ARBA00023154"/>
    </source>
</evidence>
<evidence type="ECO:0000256" key="3">
    <source>
        <dbReference type="ARBA" id="ARBA00011738"/>
    </source>
</evidence>
<dbReference type="EMBL" id="FNQE01000012">
    <property type="protein sequence ID" value="SDY95172.1"/>
    <property type="molecule type" value="Genomic_DNA"/>
</dbReference>
<feature type="domain" description="Meso-diaminopimelate D-dehydrogenase C-terminal" evidence="14">
    <location>
        <begin position="124"/>
        <end position="278"/>
    </location>
</feature>